<dbReference type="Proteomes" id="UP000053424">
    <property type="component" value="Unassembled WGS sequence"/>
</dbReference>
<dbReference type="SUPFAM" id="SSF56112">
    <property type="entry name" value="Protein kinase-like (PK-like)"/>
    <property type="match status" value="1"/>
</dbReference>
<dbReference type="InterPro" id="IPR011009">
    <property type="entry name" value="Kinase-like_dom_sf"/>
</dbReference>
<name>A0A0C2YE14_HEBCY</name>
<dbReference type="STRING" id="686832.A0A0C2YE14"/>
<dbReference type="Gene3D" id="1.10.510.10">
    <property type="entry name" value="Transferase(Phosphotransferase) domain 1"/>
    <property type="match status" value="1"/>
</dbReference>
<organism evidence="1 2">
    <name type="scientific">Hebeloma cylindrosporum</name>
    <dbReference type="NCBI Taxonomy" id="76867"/>
    <lineage>
        <taxon>Eukaryota</taxon>
        <taxon>Fungi</taxon>
        <taxon>Dikarya</taxon>
        <taxon>Basidiomycota</taxon>
        <taxon>Agaricomycotina</taxon>
        <taxon>Agaricomycetes</taxon>
        <taxon>Agaricomycetidae</taxon>
        <taxon>Agaricales</taxon>
        <taxon>Agaricineae</taxon>
        <taxon>Hymenogastraceae</taxon>
        <taxon>Hebeloma</taxon>
    </lineage>
</organism>
<dbReference type="HOGENOM" id="CLU_044121_2_1_1"/>
<proteinExistence type="predicted"/>
<dbReference type="GO" id="GO:0004672">
    <property type="term" value="F:protein kinase activity"/>
    <property type="evidence" value="ECO:0007669"/>
    <property type="project" value="InterPro"/>
</dbReference>
<dbReference type="EMBL" id="KN831786">
    <property type="protein sequence ID" value="KIM39257.1"/>
    <property type="molecule type" value="Genomic_DNA"/>
</dbReference>
<gene>
    <name evidence="1" type="ORF">M413DRAFT_447205</name>
</gene>
<accession>A0A0C2YE14</accession>
<evidence type="ECO:0000313" key="2">
    <source>
        <dbReference type="Proteomes" id="UP000053424"/>
    </source>
</evidence>
<dbReference type="PROSITE" id="PS00109">
    <property type="entry name" value="PROTEIN_KINASE_TYR"/>
    <property type="match status" value="1"/>
</dbReference>
<keyword evidence="2" id="KW-1185">Reference proteome</keyword>
<evidence type="ECO:0000313" key="1">
    <source>
        <dbReference type="EMBL" id="KIM39257.1"/>
    </source>
</evidence>
<dbReference type="InterPro" id="IPR008266">
    <property type="entry name" value="Tyr_kinase_AS"/>
</dbReference>
<reference evidence="1 2" key="1">
    <citation type="submission" date="2014-04" db="EMBL/GenBank/DDBJ databases">
        <authorList>
            <consortium name="DOE Joint Genome Institute"/>
            <person name="Kuo A."/>
            <person name="Gay G."/>
            <person name="Dore J."/>
            <person name="Kohler A."/>
            <person name="Nagy L.G."/>
            <person name="Floudas D."/>
            <person name="Copeland A."/>
            <person name="Barry K.W."/>
            <person name="Cichocki N."/>
            <person name="Veneault-Fourrey C."/>
            <person name="LaButti K."/>
            <person name="Lindquist E.A."/>
            <person name="Lipzen A."/>
            <person name="Lundell T."/>
            <person name="Morin E."/>
            <person name="Murat C."/>
            <person name="Sun H."/>
            <person name="Tunlid A."/>
            <person name="Henrissat B."/>
            <person name="Grigoriev I.V."/>
            <person name="Hibbett D.S."/>
            <person name="Martin F."/>
            <person name="Nordberg H.P."/>
            <person name="Cantor M.N."/>
            <person name="Hua S.X."/>
        </authorList>
    </citation>
    <scope>NUCLEOTIDE SEQUENCE [LARGE SCALE GENOMIC DNA]</scope>
    <source>
        <strain evidence="2">h7</strain>
    </source>
</reference>
<dbReference type="OrthoDB" id="5987198at2759"/>
<sequence length="346" mass="40458">MARPEYRGQHEMFWVSLQPHLLSRGYRLRPRYDPNWIPSWTNSPGKDPYSCEDSLITRSRLLDGTRISDNVKVVFKPVATSQAELPIAMLLSSQKMRADPRNCAAPILDVVLIPGNDDLALMVMPMLRDIYDIPFRRVGEIVEMAEHFLYCLQFLHENNIVHMDFSRLNLMMDASRIIPRGWNFCRPCTHNGFYSEGKLEWNDRWSVHPVQYYLIDFELSFQPKSASSKVMGNWGQDRTVPEMSLNVPCDPFKVDVYQIGNAIKGYIDEYTGIRVLDSLVDRMTTSDPVKRFTADEAVQHFQECKAKWSKWTMKSRIWKTDTSFKRRFKIQYLGDNSLIPHWRDSM</sequence>
<dbReference type="AlphaFoldDB" id="A0A0C2YE14"/>
<protein>
    <submittedName>
        <fullName evidence="1">Uncharacterized protein</fullName>
    </submittedName>
</protein>
<reference evidence="2" key="2">
    <citation type="submission" date="2015-01" db="EMBL/GenBank/DDBJ databases">
        <title>Evolutionary Origins and Diversification of the Mycorrhizal Mutualists.</title>
        <authorList>
            <consortium name="DOE Joint Genome Institute"/>
            <consortium name="Mycorrhizal Genomics Consortium"/>
            <person name="Kohler A."/>
            <person name="Kuo A."/>
            <person name="Nagy L.G."/>
            <person name="Floudas D."/>
            <person name="Copeland A."/>
            <person name="Barry K.W."/>
            <person name="Cichocki N."/>
            <person name="Veneault-Fourrey C."/>
            <person name="LaButti K."/>
            <person name="Lindquist E.A."/>
            <person name="Lipzen A."/>
            <person name="Lundell T."/>
            <person name="Morin E."/>
            <person name="Murat C."/>
            <person name="Riley R."/>
            <person name="Ohm R."/>
            <person name="Sun H."/>
            <person name="Tunlid A."/>
            <person name="Henrissat B."/>
            <person name="Grigoriev I.V."/>
            <person name="Hibbett D.S."/>
            <person name="Martin F."/>
        </authorList>
    </citation>
    <scope>NUCLEOTIDE SEQUENCE [LARGE SCALE GENOMIC DNA]</scope>
    <source>
        <strain evidence="2">h7</strain>
    </source>
</reference>